<dbReference type="Proteomes" id="UP000289340">
    <property type="component" value="Chromosome 1"/>
</dbReference>
<feature type="compositionally biased region" description="Basic and acidic residues" evidence="1">
    <location>
        <begin position="366"/>
        <end position="377"/>
    </location>
</feature>
<sequence length="377" mass="41803">MLDLHFKISYASPILLVLSSSPPKLLLLRDRICLYLQPYRDHDSSPPYLVHPQSSIVRILQDIVKLVGLYTMQHNHDCSIQIKYTEAETNPFLSTLAMPLFVASITCHGLACVTDINLQGSLIIFHLSGIVGCETDDVGFTLVDLKKLTYQNDPFIMAEQAKQTNGYTTQLPPPPLTGAASQLSSTLKQTRKTTQLRSLATRPIGAERPLVHVDPTTGKAKGPHRKKLRTYLGIVICDKDARKKAQAIQKQNTTPHVLSHGGYEYLENKLTDEKRKKKLEEAAQSGSTNTVIDPPSPIRRQVKWKMTRTKETGQMTSEAAKEIAEKIMQSQFQSQMQSQGVILPLEPEVGPSAACVSTKESCVDPSRNDSDTGDLDK</sequence>
<evidence type="ECO:0000256" key="1">
    <source>
        <dbReference type="SAM" id="MobiDB-lite"/>
    </source>
</evidence>
<feature type="region of interest" description="Disordered" evidence="1">
    <location>
        <begin position="355"/>
        <end position="377"/>
    </location>
</feature>
<dbReference type="AlphaFoldDB" id="A0A445M0I2"/>
<comment type="caution">
    <text evidence="2">The sequence shown here is derived from an EMBL/GenBank/DDBJ whole genome shotgun (WGS) entry which is preliminary data.</text>
</comment>
<organism evidence="2 3">
    <name type="scientific">Glycine soja</name>
    <name type="common">Wild soybean</name>
    <dbReference type="NCBI Taxonomy" id="3848"/>
    <lineage>
        <taxon>Eukaryota</taxon>
        <taxon>Viridiplantae</taxon>
        <taxon>Streptophyta</taxon>
        <taxon>Embryophyta</taxon>
        <taxon>Tracheophyta</taxon>
        <taxon>Spermatophyta</taxon>
        <taxon>Magnoliopsida</taxon>
        <taxon>eudicotyledons</taxon>
        <taxon>Gunneridae</taxon>
        <taxon>Pentapetalae</taxon>
        <taxon>rosids</taxon>
        <taxon>fabids</taxon>
        <taxon>Fabales</taxon>
        <taxon>Fabaceae</taxon>
        <taxon>Papilionoideae</taxon>
        <taxon>50 kb inversion clade</taxon>
        <taxon>NPAAA clade</taxon>
        <taxon>indigoferoid/millettioid clade</taxon>
        <taxon>Phaseoleae</taxon>
        <taxon>Glycine</taxon>
        <taxon>Glycine subgen. Soja</taxon>
    </lineage>
</organism>
<accession>A0A445M0I2</accession>
<evidence type="ECO:0000313" key="2">
    <source>
        <dbReference type="EMBL" id="RZC29079.1"/>
    </source>
</evidence>
<proteinExistence type="predicted"/>
<evidence type="ECO:0000313" key="3">
    <source>
        <dbReference type="Proteomes" id="UP000289340"/>
    </source>
</evidence>
<reference evidence="2 3" key="1">
    <citation type="submission" date="2018-09" db="EMBL/GenBank/DDBJ databases">
        <title>A high-quality reference genome of wild soybean provides a powerful tool to mine soybean genomes.</title>
        <authorList>
            <person name="Xie M."/>
            <person name="Chung C.Y.L."/>
            <person name="Li M.-W."/>
            <person name="Wong F.-L."/>
            <person name="Chan T.-F."/>
            <person name="Lam H.-M."/>
        </authorList>
    </citation>
    <scope>NUCLEOTIDE SEQUENCE [LARGE SCALE GENOMIC DNA]</scope>
    <source>
        <strain evidence="3">cv. W05</strain>
        <tissue evidence="2">Hypocotyl of etiolated seedlings</tissue>
    </source>
</reference>
<gene>
    <name evidence="2" type="ORF">D0Y65_000880</name>
</gene>
<dbReference type="EMBL" id="QZWG01000001">
    <property type="protein sequence ID" value="RZC29079.1"/>
    <property type="molecule type" value="Genomic_DNA"/>
</dbReference>
<keyword evidence="3" id="KW-1185">Reference proteome</keyword>
<name>A0A445M0I2_GLYSO</name>
<protein>
    <submittedName>
        <fullName evidence="2">Uncharacterized protein</fullName>
    </submittedName>
</protein>